<feature type="transmembrane region" description="Helical" evidence="2">
    <location>
        <begin position="156"/>
        <end position="176"/>
    </location>
</feature>
<name>A0A8B7Y5V2_ACAPL</name>
<sequence>MKSINTVILILGVAVCTYAAPDCLDKLTAEECAEYMKTGGGKVVLPLTDMNQFTDEKQAMLKVVLANVSDQYVIVDVEPEHILITNIHLSPENDNKVTVDFFVANPTGSVVMPVAFRSQELYLVLKLNKETIDSMLDYEVIAVEPDSSTNLPLPTWALAIIVYVALIIILGLIYFATKDFRRQWSQNKERELRKAVLGDSDMEIDLEAGETDKSDEEPKDTSEKKMYRDTQVSFGVQVSQGDIAATLGITYATVENNGDVPAKAKCDDSPLPEKSEKPPDYHEATADGADDSGASTSSSDSENKSEKEATAALEGAVNEAFEEDTHDQSTSL</sequence>
<evidence type="ECO:0000256" key="1">
    <source>
        <dbReference type="SAM" id="MobiDB-lite"/>
    </source>
</evidence>
<feature type="compositionally biased region" description="Basic and acidic residues" evidence="1">
    <location>
        <begin position="262"/>
        <end position="285"/>
    </location>
</feature>
<dbReference type="Proteomes" id="UP000694845">
    <property type="component" value="Unplaced"/>
</dbReference>
<protein>
    <submittedName>
        <fullName evidence="5">Uncharacterized protein LOC110977791</fullName>
    </submittedName>
</protein>
<evidence type="ECO:0000313" key="5">
    <source>
        <dbReference type="RefSeq" id="XP_022087922.1"/>
    </source>
</evidence>
<feature type="region of interest" description="Disordered" evidence="1">
    <location>
        <begin position="259"/>
        <end position="332"/>
    </location>
</feature>
<evidence type="ECO:0000313" key="4">
    <source>
        <dbReference type="Proteomes" id="UP000694845"/>
    </source>
</evidence>
<organism evidence="4 5">
    <name type="scientific">Acanthaster planci</name>
    <name type="common">Crown-of-thorns starfish</name>
    <dbReference type="NCBI Taxonomy" id="133434"/>
    <lineage>
        <taxon>Eukaryota</taxon>
        <taxon>Metazoa</taxon>
        <taxon>Echinodermata</taxon>
        <taxon>Eleutherozoa</taxon>
        <taxon>Asterozoa</taxon>
        <taxon>Asteroidea</taxon>
        <taxon>Valvatacea</taxon>
        <taxon>Valvatida</taxon>
        <taxon>Acanthasteridae</taxon>
        <taxon>Acanthaster</taxon>
    </lineage>
</organism>
<proteinExistence type="predicted"/>
<gene>
    <name evidence="5" type="primary">LOC110977791</name>
</gene>
<keyword evidence="2" id="KW-0812">Transmembrane</keyword>
<dbReference type="OMA" id="CAEYMKT"/>
<feature type="compositionally biased region" description="Basic and acidic residues" evidence="1">
    <location>
        <begin position="219"/>
        <end position="228"/>
    </location>
</feature>
<dbReference type="GeneID" id="110977791"/>
<keyword evidence="2" id="KW-0472">Membrane</keyword>
<reference evidence="5" key="1">
    <citation type="submission" date="2025-08" db="UniProtKB">
        <authorList>
            <consortium name="RefSeq"/>
        </authorList>
    </citation>
    <scope>IDENTIFICATION</scope>
</reference>
<evidence type="ECO:0000256" key="2">
    <source>
        <dbReference type="SAM" id="Phobius"/>
    </source>
</evidence>
<dbReference type="AlphaFoldDB" id="A0A8B7Y5V2"/>
<dbReference type="RefSeq" id="XP_022087922.1">
    <property type="nucleotide sequence ID" value="XM_022232230.1"/>
</dbReference>
<keyword evidence="2" id="KW-1133">Transmembrane helix</keyword>
<dbReference type="OrthoDB" id="10122539at2759"/>
<feature type="compositionally biased region" description="Acidic residues" evidence="1">
    <location>
        <begin position="203"/>
        <end position="218"/>
    </location>
</feature>
<feature type="region of interest" description="Disordered" evidence="1">
    <location>
        <begin position="203"/>
        <end position="228"/>
    </location>
</feature>
<evidence type="ECO:0000256" key="3">
    <source>
        <dbReference type="SAM" id="SignalP"/>
    </source>
</evidence>
<feature type="signal peptide" evidence="3">
    <location>
        <begin position="1"/>
        <end position="19"/>
    </location>
</feature>
<dbReference type="KEGG" id="aplc:110977791"/>
<feature type="compositionally biased region" description="Low complexity" evidence="1">
    <location>
        <begin position="291"/>
        <end position="300"/>
    </location>
</feature>
<keyword evidence="3" id="KW-0732">Signal</keyword>
<feature type="chain" id="PRO_5034128340" evidence="3">
    <location>
        <begin position="20"/>
        <end position="332"/>
    </location>
</feature>
<accession>A0A8B7Y5V2</accession>
<keyword evidence="4" id="KW-1185">Reference proteome</keyword>